<dbReference type="PATRIC" id="fig|1182568.3.peg.692"/>
<accession>A0A172T7P6</accession>
<dbReference type="EMBL" id="CP011387">
    <property type="protein sequence ID" value="ANE42956.1"/>
    <property type="molecule type" value="Genomic_DNA"/>
</dbReference>
<dbReference type="Proteomes" id="UP000077363">
    <property type="component" value="Chromosome"/>
</dbReference>
<dbReference type="RefSeq" id="WP_064014012.1">
    <property type="nucleotide sequence ID" value="NZ_CP011387.1"/>
</dbReference>
<dbReference type="InterPro" id="IPR029058">
    <property type="entry name" value="AB_hydrolase_fold"/>
</dbReference>
<keyword evidence="1" id="KW-0732">Signal</keyword>
<protein>
    <submittedName>
        <fullName evidence="2">Uncharacterized protein</fullName>
    </submittedName>
</protein>
<evidence type="ECO:0000313" key="3">
    <source>
        <dbReference type="Proteomes" id="UP000077363"/>
    </source>
</evidence>
<dbReference type="STRING" id="1182568.SU48_03305"/>
<dbReference type="AlphaFoldDB" id="A0A172T7P6"/>
<dbReference type="SUPFAM" id="SSF53474">
    <property type="entry name" value="alpha/beta-Hydrolases"/>
    <property type="match status" value="1"/>
</dbReference>
<evidence type="ECO:0000256" key="1">
    <source>
        <dbReference type="SAM" id="SignalP"/>
    </source>
</evidence>
<evidence type="ECO:0000313" key="2">
    <source>
        <dbReference type="EMBL" id="ANE42956.1"/>
    </source>
</evidence>
<feature type="chain" id="PRO_5008000469" evidence="1">
    <location>
        <begin position="31"/>
        <end position="501"/>
    </location>
</feature>
<organism evidence="2 3">
    <name type="scientific">Deinococcus puniceus</name>
    <dbReference type="NCBI Taxonomy" id="1182568"/>
    <lineage>
        <taxon>Bacteria</taxon>
        <taxon>Thermotogati</taxon>
        <taxon>Deinococcota</taxon>
        <taxon>Deinococci</taxon>
        <taxon>Deinococcales</taxon>
        <taxon>Deinococcaceae</taxon>
        <taxon>Deinococcus</taxon>
    </lineage>
</organism>
<dbReference type="Gene3D" id="3.40.50.1820">
    <property type="entry name" value="alpha/beta hydrolase"/>
    <property type="match status" value="1"/>
</dbReference>
<gene>
    <name evidence="2" type="ORF">SU48_03305</name>
</gene>
<proteinExistence type="predicted"/>
<dbReference type="KEGG" id="dpu:SU48_03305"/>
<name>A0A172T7P6_9DEIO</name>
<reference evidence="2 3" key="1">
    <citation type="submission" date="2015-01" db="EMBL/GenBank/DDBJ databases">
        <title>Deinococcus puniceus/DY1/ whole genome sequencing.</title>
        <authorList>
            <person name="Kim M.K."/>
            <person name="Srinivasan S."/>
            <person name="Lee J.-J."/>
        </authorList>
    </citation>
    <scope>NUCLEOTIDE SEQUENCE [LARGE SCALE GENOMIC DNA]</scope>
    <source>
        <strain evidence="2 3">DY1</strain>
    </source>
</reference>
<keyword evidence="3" id="KW-1185">Reference proteome</keyword>
<feature type="signal peptide" evidence="1">
    <location>
        <begin position="1"/>
        <end position="30"/>
    </location>
</feature>
<sequence>MFFSLRVSSSLTACLLLGAFTLAQTGLAQAQAPAAPTEAALDAVPAVRVVRPGEAVPGTPADLNASITVRYGPAKPNAVLLLMPGFLGGAGSFDRLARQIVALDGGVAVWAVDRRSNLLESGAAIADADPAGLVRIVQQGIPARPTSDLTFMKNWGLDTTLRDWREAVREARALTPNVFIGGHSLGGTLTSLYAGYDFGNAPFGAAPTPDDQIGFKGVRGLLMLDGAPGNTTSDPISWDQYQNGSVGRLGYVPGVNKLGEMPYVNSLIFNPTFASRAAAQARLAATAPDALAPAGGLVSYAATNLAAGLSQLEQQYSLLPFLTLRTGQATNAAAIPNPLPRLLGATENSQFVLGSADPSRPVGWKADADAATDPHDFVGRFWNPVSDYAEWYFPMRLSVDVGAAQLDTVGTPFATTLRVWHTRAVSTPILGIAAEHGITTENDYRRFAAFTRATVTTRTLPGASHLDITVAKSDQVARWTLNWMRGITGPAAVQVAQTPSP</sequence>